<dbReference type="AlphaFoldDB" id="A0A480AGV6"/>
<sequence>MSTPTDHPATSHQPSHQQLALLAGLAVVAVWGANFAVQKALFGLLPPGAFLFARYLLMPLAGALLLLHANGWRWPRLPRRDLVQLAWLGILGHTLHVSMVTFGIHWSTAFSSALIMACSPVFTLLILHWAGIEALSRGQVAGVALACAGVLIFLSDKLLGGNFAATGGDLMMLLAASFFSYYTVMSKPLIQRHGGKAVMAHCLLAGSPLIVLGGLPAALDAPWAQMGAYHWGLLLWASLVSAFLGWLVWGWVNETRGVARTAPLQYLMPLVAGVVAWWATGERFTGLKIGGALLTLAGVAWAQYAVAGRRSAAQDAAAGLD</sequence>
<evidence type="ECO:0000256" key="5">
    <source>
        <dbReference type="ARBA" id="ARBA00023136"/>
    </source>
</evidence>
<feature type="transmembrane region" description="Helical" evidence="6">
    <location>
        <begin position="231"/>
        <end position="252"/>
    </location>
</feature>
<feature type="transmembrane region" description="Helical" evidence="6">
    <location>
        <begin position="49"/>
        <end position="70"/>
    </location>
</feature>
<evidence type="ECO:0000259" key="7">
    <source>
        <dbReference type="Pfam" id="PF00892"/>
    </source>
</evidence>
<comment type="caution">
    <text evidence="8">The sequence shown here is derived from an EMBL/GenBank/DDBJ whole genome shotgun (WGS) entry which is preliminary data.</text>
</comment>
<dbReference type="InterPro" id="IPR000620">
    <property type="entry name" value="EamA_dom"/>
</dbReference>
<reference evidence="9" key="1">
    <citation type="submission" date="2019-03" db="EMBL/GenBank/DDBJ databases">
        <title>Aquabacterium pictum sp.nov., the first bacteriochlorophyll a-containing freshwater bacterium in the genus Aquabacterium of the class Betaproteobacteria.</title>
        <authorList>
            <person name="Hirose S."/>
            <person name="Tank M."/>
            <person name="Hara E."/>
            <person name="Tamaki H."/>
            <person name="Takaichi S."/>
            <person name="Haruta S."/>
            <person name="Hanada S."/>
        </authorList>
    </citation>
    <scope>NUCLEOTIDE SEQUENCE [LARGE SCALE GENOMIC DNA]</scope>
    <source>
        <strain evidence="9">W35</strain>
    </source>
</reference>
<dbReference type="InterPro" id="IPR050638">
    <property type="entry name" value="AA-Vitamin_Transporters"/>
</dbReference>
<protein>
    <recommendedName>
        <fullName evidence="7">EamA domain-containing protein</fullName>
    </recommendedName>
</protein>
<evidence type="ECO:0000313" key="9">
    <source>
        <dbReference type="Proteomes" id="UP000301751"/>
    </source>
</evidence>
<dbReference type="GO" id="GO:0016020">
    <property type="term" value="C:membrane"/>
    <property type="evidence" value="ECO:0007669"/>
    <property type="project" value="UniProtKB-SubCell"/>
</dbReference>
<keyword evidence="4 6" id="KW-1133">Transmembrane helix</keyword>
<comment type="subcellular location">
    <subcellularLocation>
        <location evidence="1">Membrane</location>
        <topology evidence="1">Multi-pass membrane protein</topology>
    </subcellularLocation>
</comment>
<evidence type="ECO:0000256" key="6">
    <source>
        <dbReference type="SAM" id="Phobius"/>
    </source>
</evidence>
<feature type="transmembrane region" description="Helical" evidence="6">
    <location>
        <begin position="110"/>
        <end position="131"/>
    </location>
</feature>
<dbReference type="RefSeq" id="WP_137730779.1">
    <property type="nucleotide sequence ID" value="NZ_BJCL01000001.1"/>
</dbReference>
<feature type="domain" description="EamA" evidence="7">
    <location>
        <begin position="168"/>
        <end position="301"/>
    </location>
</feature>
<dbReference type="OrthoDB" id="9811486at2"/>
<name>A0A480AGV6_9BURK</name>
<gene>
    <name evidence="8" type="ORF">AQPW35_00700</name>
</gene>
<evidence type="ECO:0000256" key="4">
    <source>
        <dbReference type="ARBA" id="ARBA00022989"/>
    </source>
</evidence>
<keyword evidence="3 6" id="KW-0812">Transmembrane</keyword>
<dbReference type="InterPro" id="IPR037185">
    <property type="entry name" value="EmrE-like"/>
</dbReference>
<evidence type="ECO:0000256" key="2">
    <source>
        <dbReference type="ARBA" id="ARBA00007362"/>
    </source>
</evidence>
<feature type="transmembrane region" description="Helical" evidence="6">
    <location>
        <begin position="161"/>
        <end position="185"/>
    </location>
</feature>
<evidence type="ECO:0000313" key="8">
    <source>
        <dbReference type="EMBL" id="GCL60989.1"/>
    </source>
</evidence>
<feature type="transmembrane region" description="Helical" evidence="6">
    <location>
        <begin position="82"/>
        <end position="104"/>
    </location>
</feature>
<comment type="similarity">
    <text evidence="2">Belongs to the EamA transporter family.</text>
</comment>
<dbReference type="EMBL" id="BJCL01000001">
    <property type="protein sequence ID" value="GCL60989.1"/>
    <property type="molecule type" value="Genomic_DNA"/>
</dbReference>
<keyword evidence="9" id="KW-1185">Reference proteome</keyword>
<keyword evidence="5 6" id="KW-0472">Membrane</keyword>
<feature type="transmembrane region" description="Helical" evidence="6">
    <location>
        <begin position="264"/>
        <end position="280"/>
    </location>
</feature>
<evidence type="ECO:0000256" key="3">
    <source>
        <dbReference type="ARBA" id="ARBA00022692"/>
    </source>
</evidence>
<evidence type="ECO:0000256" key="1">
    <source>
        <dbReference type="ARBA" id="ARBA00004141"/>
    </source>
</evidence>
<dbReference type="PANTHER" id="PTHR32322:SF2">
    <property type="entry name" value="EAMA DOMAIN-CONTAINING PROTEIN"/>
    <property type="match status" value="1"/>
</dbReference>
<feature type="domain" description="EamA" evidence="7">
    <location>
        <begin position="19"/>
        <end position="154"/>
    </location>
</feature>
<accession>A0A480AGV6</accession>
<feature type="transmembrane region" description="Helical" evidence="6">
    <location>
        <begin position="286"/>
        <end position="306"/>
    </location>
</feature>
<dbReference type="SUPFAM" id="SSF103481">
    <property type="entry name" value="Multidrug resistance efflux transporter EmrE"/>
    <property type="match status" value="2"/>
</dbReference>
<feature type="transmembrane region" description="Helical" evidence="6">
    <location>
        <begin position="19"/>
        <end position="37"/>
    </location>
</feature>
<dbReference type="Proteomes" id="UP000301751">
    <property type="component" value="Unassembled WGS sequence"/>
</dbReference>
<proteinExistence type="inferred from homology"/>
<dbReference type="Pfam" id="PF00892">
    <property type="entry name" value="EamA"/>
    <property type="match status" value="2"/>
</dbReference>
<feature type="transmembrane region" description="Helical" evidence="6">
    <location>
        <begin position="197"/>
        <end position="219"/>
    </location>
</feature>
<organism evidence="8 9">
    <name type="scientific">Pseudaquabacterium pictum</name>
    <dbReference type="NCBI Taxonomy" id="2315236"/>
    <lineage>
        <taxon>Bacteria</taxon>
        <taxon>Pseudomonadati</taxon>
        <taxon>Pseudomonadota</taxon>
        <taxon>Betaproteobacteria</taxon>
        <taxon>Burkholderiales</taxon>
        <taxon>Sphaerotilaceae</taxon>
        <taxon>Pseudaquabacterium</taxon>
    </lineage>
</organism>
<dbReference type="PANTHER" id="PTHR32322">
    <property type="entry name" value="INNER MEMBRANE TRANSPORTER"/>
    <property type="match status" value="1"/>
</dbReference>